<dbReference type="InterPro" id="IPR000847">
    <property type="entry name" value="LysR_HTH_N"/>
</dbReference>
<evidence type="ECO:0000256" key="3">
    <source>
        <dbReference type="ARBA" id="ARBA00023125"/>
    </source>
</evidence>
<dbReference type="Gene3D" id="1.10.10.10">
    <property type="entry name" value="Winged helix-like DNA-binding domain superfamily/Winged helix DNA-binding domain"/>
    <property type="match status" value="1"/>
</dbReference>
<keyword evidence="6" id="KW-0614">Plasmid</keyword>
<dbReference type="InterPro" id="IPR036388">
    <property type="entry name" value="WH-like_DNA-bd_sf"/>
</dbReference>
<dbReference type="Pfam" id="PF03466">
    <property type="entry name" value="LysR_substrate"/>
    <property type="match status" value="1"/>
</dbReference>
<protein>
    <submittedName>
        <fullName evidence="6">LysR family transcriptional regulator</fullName>
    </submittedName>
</protein>
<dbReference type="PRINTS" id="PR00039">
    <property type="entry name" value="HTHLYSR"/>
</dbReference>
<dbReference type="PANTHER" id="PTHR30579">
    <property type="entry name" value="TRANSCRIPTIONAL REGULATOR"/>
    <property type="match status" value="1"/>
</dbReference>
<sequence length="302" mass="33591">MEIDALRSFIAFVETGSFTDAGKQVFRSQSAISQQMKKLEEQTGKALFYKQGRQHGLTDEGKFLLSYARHIIGLHDEALMQLKKTQTIRPLYLGCPDDYVQLVLPKVIELIKAQQPDLSVYIHCHNSRQLRKMLNDGELDCAIVTRSDHFKQGYELLQDIGVWGFNGNINALKASIDSLGYMPLVLYDESCHFHTGAIQGLSQLKIASKVKYVSESLSAIQSLVMAGEGITMLAHCSLGSLTELKADTLGMALPKPPEITIDLIAGANGHPMFGRNQIEAISHSFNDLYLNDLYLINSKEVE</sequence>
<keyword evidence="4" id="KW-0804">Transcription</keyword>
<dbReference type="GO" id="GO:0003677">
    <property type="term" value="F:DNA binding"/>
    <property type="evidence" value="ECO:0007669"/>
    <property type="project" value="UniProtKB-KW"/>
</dbReference>
<name>A0A6P1KIM1_FAUOS</name>
<dbReference type="InterPro" id="IPR050176">
    <property type="entry name" value="LTTR"/>
</dbReference>
<dbReference type="GO" id="GO:0003700">
    <property type="term" value="F:DNA-binding transcription factor activity"/>
    <property type="evidence" value="ECO:0007669"/>
    <property type="project" value="InterPro"/>
</dbReference>
<dbReference type="InterPro" id="IPR036390">
    <property type="entry name" value="WH_DNA-bd_sf"/>
</dbReference>
<dbReference type="PANTHER" id="PTHR30579:SF7">
    <property type="entry name" value="HTH-TYPE TRANSCRIPTIONAL REGULATOR LRHA-RELATED"/>
    <property type="match status" value="1"/>
</dbReference>
<dbReference type="PROSITE" id="PS50931">
    <property type="entry name" value="HTH_LYSR"/>
    <property type="match status" value="1"/>
</dbReference>
<evidence type="ECO:0000256" key="4">
    <source>
        <dbReference type="ARBA" id="ARBA00023163"/>
    </source>
</evidence>
<feature type="domain" description="HTH lysR-type" evidence="5">
    <location>
        <begin position="1"/>
        <end position="58"/>
    </location>
</feature>
<dbReference type="EMBL" id="CP047227">
    <property type="protein sequence ID" value="QHG10750.1"/>
    <property type="molecule type" value="Genomic_DNA"/>
</dbReference>
<comment type="similarity">
    <text evidence="1">Belongs to the LysR transcriptional regulatory family.</text>
</comment>
<evidence type="ECO:0000313" key="6">
    <source>
        <dbReference type="EMBL" id="QHG10750.1"/>
    </source>
</evidence>
<dbReference type="SUPFAM" id="SSF46785">
    <property type="entry name" value="Winged helix' DNA-binding domain"/>
    <property type="match status" value="1"/>
</dbReference>
<reference evidence="6" key="1">
    <citation type="journal article" date="2020" name="Microbiol. Resour. Announc.">
        <title>Complete Genome Sequence of Moraxella osloensis Strain YV1, Isolated from an Australian Wastewater Treatment Plant.</title>
        <authorList>
            <person name="Batinovic S."/>
            <person name="Rice D.T.F."/>
            <person name="Seviour R.J."/>
            <person name="Petrovski S."/>
        </authorList>
    </citation>
    <scope>NUCLEOTIDE SEQUENCE</scope>
    <source>
        <strain evidence="6">YV1</strain>
    </source>
</reference>
<keyword evidence="3" id="KW-0238">DNA-binding</keyword>
<keyword evidence="2" id="KW-0805">Transcription regulation</keyword>
<organism evidence="6">
    <name type="scientific">Faucicola osloensis</name>
    <name type="common">Moraxella osloensis</name>
    <dbReference type="NCBI Taxonomy" id="34062"/>
    <lineage>
        <taxon>Bacteria</taxon>
        <taxon>Pseudomonadati</taxon>
        <taxon>Pseudomonadota</taxon>
        <taxon>Gammaproteobacteria</taxon>
        <taxon>Moraxellales</taxon>
        <taxon>Moraxellaceae</taxon>
        <taxon>Faucicola</taxon>
    </lineage>
</organism>
<dbReference type="Pfam" id="PF00126">
    <property type="entry name" value="HTH_1"/>
    <property type="match status" value="1"/>
</dbReference>
<evidence type="ECO:0000256" key="1">
    <source>
        <dbReference type="ARBA" id="ARBA00009437"/>
    </source>
</evidence>
<evidence type="ECO:0000256" key="2">
    <source>
        <dbReference type="ARBA" id="ARBA00023015"/>
    </source>
</evidence>
<proteinExistence type="inferred from homology"/>
<dbReference type="SUPFAM" id="SSF53850">
    <property type="entry name" value="Periplasmic binding protein-like II"/>
    <property type="match status" value="1"/>
</dbReference>
<dbReference type="InterPro" id="IPR005119">
    <property type="entry name" value="LysR_subst-bd"/>
</dbReference>
<geneLocation type="plasmid" evidence="6">
    <name>p1</name>
</geneLocation>
<gene>
    <name evidence="6" type="ORF">GSF12_12220</name>
</gene>
<accession>A0A6P1KIM1</accession>
<dbReference type="AlphaFoldDB" id="A0A6P1KIM1"/>
<evidence type="ECO:0000259" key="5">
    <source>
        <dbReference type="PROSITE" id="PS50931"/>
    </source>
</evidence>
<dbReference type="Gene3D" id="3.40.190.10">
    <property type="entry name" value="Periplasmic binding protein-like II"/>
    <property type="match status" value="2"/>
</dbReference>